<dbReference type="Proteomes" id="UP000001036">
    <property type="component" value="Chromosome"/>
</dbReference>
<sequence>MDSLCAVFCCLAKLFNDVGTPMNAVYGATLVCVTALLLAACGGSESSAGGGVASSSPSSPASSLASSSASSVSSSHASTSSSEGPVLSSNFVLGADISWVSEMEASGRRFYNRAGEEIEAFALMQALGVNAIRLRVWVNPADGWYNSPQDVVAKARRAKEQGQRIMIDFHYSDNWADPGKQTKPAAWADYTLEELQDALVEHTHSTLQALKDEGVTPEWVQVGNETNDGFLWDSARPSVEPRATNMKNYADLTSAGYDAVKAVFPDALVIVHLANCHDNANFRWIFDGLTSNNARFDVIGASSYPLANSPMTWQTSTANCLVNLNDMVTRYGVPVMLTEIGLPWDHVNAKTVVADLINKTAAVKDGMGLGVFYWEPLSYYGWKGYTLGAFDDSGKPAAAMEAITEAAARIARE</sequence>
<evidence type="ECO:0000256" key="3">
    <source>
        <dbReference type="ARBA" id="ARBA00012556"/>
    </source>
</evidence>
<dbReference type="CAZy" id="GH53">
    <property type="family name" value="Glycoside Hydrolase Family 53"/>
</dbReference>
<dbReference type="Pfam" id="PF07745">
    <property type="entry name" value="Glyco_hydro_53"/>
    <property type="match status" value="1"/>
</dbReference>
<evidence type="ECO:0000313" key="8">
    <source>
        <dbReference type="Proteomes" id="UP000001036"/>
    </source>
</evidence>
<dbReference type="GO" id="GO:0045490">
    <property type="term" value="P:pectin catabolic process"/>
    <property type="evidence" value="ECO:0007669"/>
    <property type="project" value="TreeGrafter"/>
</dbReference>
<gene>
    <name evidence="7" type="primary">gal53B</name>
    <name evidence="7" type="ordered locus">CJA_0492</name>
</gene>
<dbReference type="GO" id="GO:0015926">
    <property type="term" value="F:glucosidase activity"/>
    <property type="evidence" value="ECO:0007669"/>
    <property type="project" value="InterPro"/>
</dbReference>
<evidence type="ECO:0000256" key="1">
    <source>
        <dbReference type="ARBA" id="ARBA00001695"/>
    </source>
</evidence>
<comment type="similarity">
    <text evidence="2 6">Belongs to the glycosyl hydrolase 53 family.</text>
</comment>
<accession>B3PIY1</accession>
<dbReference type="eggNOG" id="COG3867">
    <property type="taxonomic scope" value="Bacteria"/>
</dbReference>
<protein>
    <recommendedName>
        <fullName evidence="3 6">Arabinogalactan endo-beta-1,4-galactanase</fullName>
        <ecNumber evidence="3 6">3.2.1.89</ecNumber>
    </recommendedName>
</protein>
<dbReference type="EC" id="3.2.1.89" evidence="3 6"/>
<dbReference type="InterPro" id="IPR017853">
    <property type="entry name" value="GH"/>
</dbReference>
<reference evidence="7 8" key="1">
    <citation type="journal article" date="2008" name="J. Bacteriol.">
        <title>Insights into plant cell wall degradation from the genome sequence of the soil bacterium Cellvibrio japonicus.</title>
        <authorList>
            <person name="Deboy R.T."/>
            <person name="Mongodin E.F."/>
            <person name="Fouts D.E."/>
            <person name="Tailford L.E."/>
            <person name="Khouri H."/>
            <person name="Emerson J.B."/>
            <person name="Mohamoud Y."/>
            <person name="Watkins K."/>
            <person name="Henrissat B."/>
            <person name="Gilbert H.J."/>
            <person name="Nelson K.E."/>
        </authorList>
    </citation>
    <scope>NUCLEOTIDE SEQUENCE [LARGE SCALE GENOMIC DNA]</scope>
    <source>
        <strain evidence="7 8">Ueda107</strain>
    </source>
</reference>
<dbReference type="SUPFAM" id="SSF51445">
    <property type="entry name" value="(Trans)glycosidases"/>
    <property type="match status" value="1"/>
</dbReference>
<dbReference type="Gene3D" id="3.20.20.80">
    <property type="entry name" value="Glycosidases"/>
    <property type="match status" value="1"/>
</dbReference>
<organism evidence="7 8">
    <name type="scientific">Cellvibrio japonicus (strain Ueda107)</name>
    <name type="common">Pseudomonas fluorescens subsp. cellulosa</name>
    <dbReference type="NCBI Taxonomy" id="498211"/>
    <lineage>
        <taxon>Bacteria</taxon>
        <taxon>Pseudomonadati</taxon>
        <taxon>Pseudomonadota</taxon>
        <taxon>Gammaproteobacteria</taxon>
        <taxon>Cellvibrionales</taxon>
        <taxon>Cellvibrionaceae</taxon>
        <taxon>Cellvibrio</taxon>
    </lineage>
</organism>
<evidence type="ECO:0000256" key="6">
    <source>
        <dbReference type="RuleBase" id="RU361192"/>
    </source>
</evidence>
<dbReference type="EMBL" id="CP000934">
    <property type="protein sequence ID" value="ACE86078.1"/>
    <property type="molecule type" value="Genomic_DNA"/>
</dbReference>
<keyword evidence="4 6" id="KW-0378">Hydrolase</keyword>
<dbReference type="HOGENOM" id="CLU_011259_2_3_6"/>
<dbReference type="PANTHER" id="PTHR34983:SF1">
    <property type="entry name" value="ARABINOGALACTAN ENDO-BETA-1,4-GALACTANASE A"/>
    <property type="match status" value="1"/>
</dbReference>
<dbReference type="InterPro" id="IPR011683">
    <property type="entry name" value="Glyco_hydro_53"/>
</dbReference>
<evidence type="ECO:0000256" key="5">
    <source>
        <dbReference type="ARBA" id="ARBA00023295"/>
    </source>
</evidence>
<dbReference type="AlphaFoldDB" id="B3PIY1"/>
<dbReference type="STRING" id="498211.CJA_0492"/>
<name>B3PIY1_CELJU</name>
<keyword evidence="5 6" id="KW-0326">Glycosidase</keyword>
<comment type="catalytic activity">
    <reaction evidence="1 6">
        <text>The enzyme specifically hydrolyzes (1-&gt;4)-beta-D-galactosidic linkages in type I arabinogalactans.</text>
        <dbReference type="EC" id="3.2.1.89"/>
    </reaction>
</comment>
<evidence type="ECO:0000313" key="7">
    <source>
        <dbReference type="EMBL" id="ACE86078.1"/>
    </source>
</evidence>
<proteinExistence type="inferred from homology"/>
<dbReference type="GO" id="GO:0031218">
    <property type="term" value="F:arabinogalactan endo-1,4-beta-galactosidase activity"/>
    <property type="evidence" value="ECO:0007669"/>
    <property type="project" value="UniProtKB-EC"/>
</dbReference>
<evidence type="ECO:0000256" key="4">
    <source>
        <dbReference type="ARBA" id="ARBA00022801"/>
    </source>
</evidence>
<dbReference type="PANTHER" id="PTHR34983">
    <property type="entry name" value="ARABINOGALACTAN ENDO-BETA-1,4-GALACTANASE A"/>
    <property type="match status" value="1"/>
</dbReference>
<keyword evidence="8" id="KW-1185">Reference proteome</keyword>
<dbReference type="KEGG" id="cja:CJA_0492"/>
<evidence type="ECO:0000256" key="2">
    <source>
        <dbReference type="ARBA" id="ARBA00010687"/>
    </source>
</evidence>